<comment type="caution">
    <text evidence="9">The sequence shown here is derived from an EMBL/GenBank/DDBJ whole genome shotgun (WGS) entry which is preliminary data.</text>
</comment>
<feature type="binding site" evidence="7">
    <location>
        <position position="134"/>
    </location>
    <ligand>
        <name>S-adenosyl-L-methionine</name>
        <dbReference type="ChEBI" id="CHEBI:59789"/>
    </ligand>
</feature>
<reference evidence="9 10" key="1">
    <citation type="submission" date="2021-10" db="EMBL/GenBank/DDBJ databases">
        <title>Anaerobic single-cell dispensing facilitates the cultivation of human gut bacteria.</title>
        <authorList>
            <person name="Afrizal A."/>
        </authorList>
    </citation>
    <scope>NUCLEOTIDE SEQUENCE [LARGE SCALE GENOMIC DNA]</scope>
    <source>
        <strain evidence="9 10">CLA-AA-H277</strain>
    </source>
</reference>
<dbReference type="EMBL" id="JAJEPR010000016">
    <property type="protein sequence ID" value="MCC2190250.1"/>
    <property type="molecule type" value="Genomic_DNA"/>
</dbReference>
<dbReference type="GO" id="GO:0008173">
    <property type="term" value="F:RNA methyltransferase activity"/>
    <property type="evidence" value="ECO:0007669"/>
    <property type="project" value="InterPro"/>
</dbReference>
<dbReference type="InterPro" id="IPR023267">
    <property type="entry name" value="RCMT"/>
</dbReference>
<feature type="active site" description="Nucleophile" evidence="7">
    <location>
        <position position="232"/>
    </location>
</feature>
<dbReference type="Pfam" id="PF17125">
    <property type="entry name" value="Methyltr_RsmF_N"/>
    <property type="match status" value="1"/>
</dbReference>
<evidence type="ECO:0000256" key="1">
    <source>
        <dbReference type="ARBA" id="ARBA00007494"/>
    </source>
</evidence>
<dbReference type="CDD" id="cd02440">
    <property type="entry name" value="AdoMet_MTases"/>
    <property type="match status" value="1"/>
</dbReference>
<dbReference type="AlphaFoldDB" id="A0AAE3DTU2"/>
<dbReference type="RefSeq" id="WP_227615381.1">
    <property type="nucleotide sequence ID" value="NZ_JAJEPR010000016.1"/>
</dbReference>
<evidence type="ECO:0000313" key="9">
    <source>
        <dbReference type="EMBL" id="MCC2190250.1"/>
    </source>
</evidence>
<evidence type="ECO:0000313" key="10">
    <source>
        <dbReference type="Proteomes" id="UP001197875"/>
    </source>
</evidence>
<keyword evidence="5 7" id="KW-0949">S-adenosyl-L-methionine</keyword>
<comment type="similarity">
    <text evidence="1 7">Belongs to the class I-like SAM-binding methyltransferase superfamily. RsmB/NOP family.</text>
</comment>
<protein>
    <submittedName>
        <fullName evidence="9">RsmF rRNA methyltransferase first C-terminal domain-containing protein</fullName>
    </submittedName>
</protein>
<dbReference type="PANTHER" id="PTHR22807">
    <property type="entry name" value="NOP2 YEAST -RELATED NOL1/NOP2/FMU SUN DOMAIN-CONTAINING"/>
    <property type="match status" value="1"/>
</dbReference>
<sequence>MFALPPAFEEKMKKILKEEYPAFREGYELPRKFGLRINRDKITPEEFEKLAPFELTPIPWVDNGFYYGENDRPSRHPFYYSGLYYLQEPSAMTPANILPVNPGDKVLDLCAAPGGKATELGAKLHGKGLLAANDISGPRARALLKNVEVFGIPNSLILNEVPAKLAENFPEFFDKILVDAPCSGEGMFRKDPDTAKAWKPEKPLECARMQKEIILRAADMLRPGGMLLYSTCTFSPEENEQMISFLMKERPEFEILPIPNRYEGFAPGRPELIEKEWLPAELWDEDVFDSLTEEQKASLTNCARIWPHRMGGEGHFLALLGKKGDTLELALEEPVVKKGKKKRKEKQSDSAKKFSKELTPFFDFAKDLDVDWDFTRIEVRKGQVYYVPAESAAVRGLVFLRNGLYLGEIRKDRFEPSQALAVSLKKAQYWNAIDLPADDERILHYLKGETIEIEPEEAKSPKGWQLLCVSGYPLGWGKLVNGLLKNKFLASWRLS</sequence>
<dbReference type="InterPro" id="IPR049560">
    <property type="entry name" value="MeTrfase_RsmB-F_NOP2_cat"/>
</dbReference>
<keyword evidence="6 7" id="KW-0694">RNA-binding</keyword>
<dbReference type="Gene3D" id="2.30.130.60">
    <property type="match status" value="1"/>
</dbReference>
<dbReference type="Pfam" id="PF13636">
    <property type="entry name" value="Methyltranf_PUA"/>
    <property type="match status" value="1"/>
</dbReference>
<feature type="domain" description="SAM-dependent MTase RsmB/NOP-type" evidence="8">
    <location>
        <begin position="23"/>
        <end position="323"/>
    </location>
</feature>
<dbReference type="CDD" id="cd21147">
    <property type="entry name" value="RsmF_methylt_CTD1"/>
    <property type="match status" value="1"/>
</dbReference>
<keyword evidence="3 7" id="KW-0489">Methyltransferase</keyword>
<dbReference type="InterPro" id="IPR031341">
    <property type="entry name" value="Methyltr_RsmF_N"/>
</dbReference>
<keyword evidence="2" id="KW-0963">Cytoplasm</keyword>
<dbReference type="PRINTS" id="PR02008">
    <property type="entry name" value="RCMTFAMILY"/>
</dbReference>
<dbReference type="PROSITE" id="PS51686">
    <property type="entry name" value="SAM_MT_RSMB_NOP"/>
    <property type="match status" value="1"/>
</dbReference>
<evidence type="ECO:0000256" key="7">
    <source>
        <dbReference type="PROSITE-ProRule" id="PRU01023"/>
    </source>
</evidence>
<dbReference type="InterPro" id="IPR029063">
    <property type="entry name" value="SAM-dependent_MTases_sf"/>
</dbReference>
<dbReference type="InterPro" id="IPR027391">
    <property type="entry name" value="Nol1_Nop2_Fmu_2"/>
</dbReference>
<dbReference type="InterPro" id="IPR031340">
    <property type="entry name" value="RsmF_methylt_CI"/>
</dbReference>
<comment type="caution">
    <text evidence="7">Lacks conserved residue(s) required for the propagation of feature annotation.</text>
</comment>
<keyword evidence="4 7" id="KW-0808">Transferase</keyword>
<dbReference type="GO" id="GO:0001510">
    <property type="term" value="P:RNA methylation"/>
    <property type="evidence" value="ECO:0007669"/>
    <property type="project" value="InterPro"/>
</dbReference>
<feature type="binding site" evidence="7">
    <location>
        <begin position="110"/>
        <end position="116"/>
    </location>
    <ligand>
        <name>S-adenosyl-L-methionine</name>
        <dbReference type="ChEBI" id="CHEBI:59789"/>
    </ligand>
</feature>
<dbReference type="GO" id="GO:0003723">
    <property type="term" value="F:RNA binding"/>
    <property type="evidence" value="ECO:0007669"/>
    <property type="project" value="UniProtKB-UniRule"/>
</dbReference>
<dbReference type="PANTHER" id="PTHR22807:SF30">
    <property type="entry name" value="28S RRNA (CYTOSINE(4447)-C(5))-METHYLTRANSFERASE-RELATED"/>
    <property type="match status" value="1"/>
</dbReference>
<evidence type="ECO:0000256" key="6">
    <source>
        <dbReference type="ARBA" id="ARBA00022884"/>
    </source>
</evidence>
<evidence type="ECO:0000256" key="5">
    <source>
        <dbReference type="ARBA" id="ARBA00022691"/>
    </source>
</evidence>
<dbReference type="Gene3D" id="3.40.50.150">
    <property type="entry name" value="Vaccinia Virus protein VP39"/>
    <property type="match status" value="1"/>
</dbReference>
<name>A0AAE3DTU2_9FIRM</name>
<accession>A0AAE3DTU2</accession>
<dbReference type="Pfam" id="PF01189">
    <property type="entry name" value="Methyltr_RsmB-F"/>
    <property type="match status" value="1"/>
</dbReference>
<organism evidence="9 10">
    <name type="scientific">Fusicatenibacter faecihominis</name>
    <dbReference type="NCBI Taxonomy" id="2881276"/>
    <lineage>
        <taxon>Bacteria</taxon>
        <taxon>Bacillati</taxon>
        <taxon>Bacillota</taxon>
        <taxon>Clostridia</taxon>
        <taxon>Lachnospirales</taxon>
        <taxon>Lachnospiraceae</taxon>
        <taxon>Fusicatenibacter</taxon>
    </lineage>
</organism>
<keyword evidence="10" id="KW-1185">Reference proteome</keyword>
<dbReference type="InterPro" id="IPR018314">
    <property type="entry name" value="RsmB/NOL1/NOP2-like_CS"/>
</dbReference>
<dbReference type="PROSITE" id="PS01153">
    <property type="entry name" value="NOL1_NOP2_SUN"/>
    <property type="match status" value="1"/>
</dbReference>
<gene>
    <name evidence="9" type="ORF">LKD71_10600</name>
</gene>
<evidence type="ECO:0000256" key="4">
    <source>
        <dbReference type="ARBA" id="ARBA00022679"/>
    </source>
</evidence>
<dbReference type="SUPFAM" id="SSF53335">
    <property type="entry name" value="S-adenosyl-L-methionine-dependent methyltransferases"/>
    <property type="match status" value="1"/>
</dbReference>
<evidence type="ECO:0000259" key="8">
    <source>
        <dbReference type="PROSITE" id="PS51686"/>
    </source>
</evidence>
<evidence type="ECO:0000256" key="2">
    <source>
        <dbReference type="ARBA" id="ARBA00022490"/>
    </source>
</evidence>
<proteinExistence type="inferred from homology"/>
<feature type="binding site" evidence="7">
    <location>
        <position position="179"/>
    </location>
    <ligand>
        <name>S-adenosyl-L-methionine</name>
        <dbReference type="ChEBI" id="CHEBI:59789"/>
    </ligand>
</feature>
<dbReference type="Pfam" id="PF17126">
    <property type="entry name" value="RsmF_methylt_CI"/>
    <property type="match status" value="1"/>
</dbReference>
<evidence type="ECO:0000256" key="3">
    <source>
        <dbReference type="ARBA" id="ARBA00022603"/>
    </source>
</evidence>
<dbReference type="Proteomes" id="UP001197875">
    <property type="component" value="Unassembled WGS sequence"/>
</dbReference>
<dbReference type="Gene3D" id="3.30.70.1170">
    <property type="entry name" value="Sun protein, domain 3"/>
    <property type="match status" value="1"/>
</dbReference>
<dbReference type="InterPro" id="IPR001678">
    <property type="entry name" value="MeTrfase_RsmB-F_NOP2_dom"/>
</dbReference>